<reference evidence="1 2" key="1">
    <citation type="journal article" date="2020" name="ISME J.">
        <title>Comparative genomics reveals insights into cyanobacterial evolution and habitat adaptation.</title>
        <authorList>
            <person name="Chen M.Y."/>
            <person name="Teng W.K."/>
            <person name="Zhao L."/>
            <person name="Hu C.X."/>
            <person name="Zhou Y.K."/>
            <person name="Han B.P."/>
            <person name="Song L.R."/>
            <person name="Shu W.S."/>
        </authorList>
    </citation>
    <scope>NUCLEOTIDE SEQUENCE [LARGE SCALE GENOMIC DNA]</scope>
    <source>
        <strain evidence="1 2">FACHB-119</strain>
    </source>
</reference>
<dbReference type="EMBL" id="JACJSG010000093">
    <property type="protein sequence ID" value="MBD2505510.1"/>
    <property type="molecule type" value="Genomic_DNA"/>
</dbReference>
<evidence type="ECO:0000313" key="1">
    <source>
        <dbReference type="EMBL" id="MBD2505510.1"/>
    </source>
</evidence>
<proteinExistence type="predicted"/>
<name>A0ABR8DE45_9NOST</name>
<evidence type="ECO:0000313" key="2">
    <source>
        <dbReference type="Proteomes" id="UP000661112"/>
    </source>
</evidence>
<keyword evidence="2" id="KW-1185">Reference proteome</keyword>
<comment type="caution">
    <text evidence="1">The sequence shown here is derived from an EMBL/GenBank/DDBJ whole genome shotgun (WGS) entry which is preliminary data.</text>
</comment>
<dbReference type="RefSeq" id="WP_190480381.1">
    <property type="nucleotide sequence ID" value="NZ_JACJSG010000093.1"/>
</dbReference>
<gene>
    <name evidence="1" type="ORF">H6G83_33780</name>
</gene>
<dbReference type="Proteomes" id="UP000661112">
    <property type="component" value="Unassembled WGS sequence"/>
</dbReference>
<evidence type="ECO:0008006" key="3">
    <source>
        <dbReference type="Google" id="ProtNLM"/>
    </source>
</evidence>
<accession>A0ABR8DE45</accession>
<organism evidence="1 2">
    <name type="scientific">Anabaena azotica FACHB-119</name>
    <dbReference type="NCBI Taxonomy" id="947527"/>
    <lineage>
        <taxon>Bacteria</taxon>
        <taxon>Bacillati</taxon>
        <taxon>Cyanobacteriota</taxon>
        <taxon>Cyanophyceae</taxon>
        <taxon>Nostocales</taxon>
        <taxon>Nostocaceae</taxon>
        <taxon>Anabaena</taxon>
        <taxon>Anabaena azotica</taxon>
    </lineage>
</organism>
<protein>
    <recommendedName>
        <fullName evidence="3">MarR family transcriptional regulator</fullName>
    </recommendedName>
</protein>
<sequence length="172" mass="19187">MLKPQDVVVLLKVHSLQSSEWTYSELAQSLHMSQSEVHAALKRSESSDLYDCSSRKVKKRSLLEFLIHGIKYVFPEKPGTLSRGIPTGHSAEPLKNLISVDPNDAYGAYVWSDPEGSVKGLSVNPLYKSVPAAVKNDPKLHELLSLVDAIRVGRVREQNIASQELEQRLIKK</sequence>